<feature type="compositionally biased region" description="Basic and acidic residues" evidence="1">
    <location>
        <begin position="155"/>
        <end position="169"/>
    </location>
</feature>
<name>A0AAW2L4K5_SESRA</name>
<dbReference type="AlphaFoldDB" id="A0AAW2L4K5"/>
<feature type="compositionally biased region" description="Acidic residues" evidence="1">
    <location>
        <begin position="116"/>
        <end position="154"/>
    </location>
</feature>
<evidence type="ECO:0000256" key="1">
    <source>
        <dbReference type="SAM" id="MobiDB-lite"/>
    </source>
</evidence>
<protein>
    <submittedName>
        <fullName evidence="2">Uncharacterized protein</fullName>
    </submittedName>
</protein>
<dbReference type="EMBL" id="JACGWJ010000026">
    <property type="protein sequence ID" value="KAL0312776.1"/>
    <property type="molecule type" value="Genomic_DNA"/>
</dbReference>
<comment type="caution">
    <text evidence="2">The sequence shown here is derived from an EMBL/GenBank/DDBJ whole genome shotgun (WGS) entry which is preliminary data.</text>
</comment>
<reference evidence="2" key="1">
    <citation type="submission" date="2020-06" db="EMBL/GenBank/DDBJ databases">
        <authorList>
            <person name="Li T."/>
            <person name="Hu X."/>
            <person name="Zhang T."/>
            <person name="Song X."/>
            <person name="Zhang H."/>
            <person name="Dai N."/>
            <person name="Sheng W."/>
            <person name="Hou X."/>
            <person name="Wei L."/>
        </authorList>
    </citation>
    <scope>NUCLEOTIDE SEQUENCE</scope>
    <source>
        <strain evidence="2">G02</strain>
        <tissue evidence="2">Leaf</tissue>
    </source>
</reference>
<accession>A0AAW2L4K5</accession>
<feature type="region of interest" description="Disordered" evidence="1">
    <location>
        <begin position="110"/>
        <end position="187"/>
    </location>
</feature>
<evidence type="ECO:0000313" key="2">
    <source>
        <dbReference type="EMBL" id="KAL0312776.1"/>
    </source>
</evidence>
<proteinExistence type="predicted"/>
<gene>
    <name evidence="2" type="ORF">Sradi_5676900</name>
</gene>
<organism evidence="2">
    <name type="scientific">Sesamum radiatum</name>
    <name type="common">Black benniseed</name>
    <dbReference type="NCBI Taxonomy" id="300843"/>
    <lineage>
        <taxon>Eukaryota</taxon>
        <taxon>Viridiplantae</taxon>
        <taxon>Streptophyta</taxon>
        <taxon>Embryophyta</taxon>
        <taxon>Tracheophyta</taxon>
        <taxon>Spermatophyta</taxon>
        <taxon>Magnoliopsida</taxon>
        <taxon>eudicotyledons</taxon>
        <taxon>Gunneridae</taxon>
        <taxon>Pentapetalae</taxon>
        <taxon>asterids</taxon>
        <taxon>lamiids</taxon>
        <taxon>Lamiales</taxon>
        <taxon>Pedaliaceae</taxon>
        <taxon>Sesamum</taxon>
    </lineage>
</organism>
<sequence length="187" mass="20750">MIFDRRAGLRFELGEQCPRPGRCPARSRQCLDLGRPLPIPRRSFGLGGMPSDSKLRLRSRRTIFPPGRGFASPIRTFDSSIRSPKGRRPQIYAGVFADHIAAILGLPESLPSDSGDYLEDSNDYGTDDTGGDETQSDNQVEEEIFDSEGEEAVGEGDHNETDISAKEALGEDDDEKQRFSMRVSDQR</sequence>
<reference evidence="2" key="2">
    <citation type="journal article" date="2024" name="Plant">
        <title>Genomic evolution and insights into agronomic trait innovations of Sesamum species.</title>
        <authorList>
            <person name="Miao H."/>
            <person name="Wang L."/>
            <person name="Qu L."/>
            <person name="Liu H."/>
            <person name="Sun Y."/>
            <person name="Le M."/>
            <person name="Wang Q."/>
            <person name="Wei S."/>
            <person name="Zheng Y."/>
            <person name="Lin W."/>
            <person name="Duan Y."/>
            <person name="Cao H."/>
            <person name="Xiong S."/>
            <person name="Wang X."/>
            <person name="Wei L."/>
            <person name="Li C."/>
            <person name="Ma Q."/>
            <person name="Ju M."/>
            <person name="Zhao R."/>
            <person name="Li G."/>
            <person name="Mu C."/>
            <person name="Tian Q."/>
            <person name="Mei H."/>
            <person name="Zhang T."/>
            <person name="Gao T."/>
            <person name="Zhang H."/>
        </authorList>
    </citation>
    <scope>NUCLEOTIDE SEQUENCE</scope>
    <source>
        <strain evidence="2">G02</strain>
    </source>
</reference>